<name>A0A0S2M0D2_9MICC</name>
<dbReference type="Proteomes" id="UP000059574">
    <property type="component" value="Chromosome"/>
</dbReference>
<organism evidence="1 2">
    <name type="scientific">Arthrobacter alpinus</name>
    <dbReference type="NCBI Taxonomy" id="656366"/>
    <lineage>
        <taxon>Bacteria</taxon>
        <taxon>Bacillati</taxon>
        <taxon>Actinomycetota</taxon>
        <taxon>Actinomycetes</taxon>
        <taxon>Micrococcales</taxon>
        <taxon>Micrococcaceae</taxon>
        <taxon>Arthrobacter</taxon>
    </lineage>
</organism>
<evidence type="ECO:0000313" key="1">
    <source>
        <dbReference type="EMBL" id="ALO67167.1"/>
    </source>
</evidence>
<dbReference type="AlphaFoldDB" id="A0A0S2M0D2"/>
<dbReference type="SUPFAM" id="SSF51905">
    <property type="entry name" value="FAD/NAD(P)-binding domain"/>
    <property type="match status" value="1"/>
</dbReference>
<protein>
    <submittedName>
        <fullName evidence="1">Uncharacterized protein</fullName>
    </submittedName>
</protein>
<reference evidence="2" key="1">
    <citation type="submission" date="2015-11" db="EMBL/GenBank/DDBJ databases">
        <authorList>
            <person name="Kumar R."/>
            <person name="Singh D."/>
            <person name="Swarnkar M.K."/>
            <person name="Singh A.K."/>
            <person name="Kumar S."/>
        </authorList>
    </citation>
    <scope>NUCLEOTIDE SEQUENCE [LARGE SCALE GENOMIC DNA]</scope>
    <source>
        <strain evidence="2">ERGS4:06</strain>
    </source>
</reference>
<evidence type="ECO:0000313" key="2">
    <source>
        <dbReference type="Proteomes" id="UP000059574"/>
    </source>
</evidence>
<accession>A0A0S2M0D2</accession>
<gene>
    <name evidence="1" type="ORF">AS189_12470</name>
</gene>
<proteinExistence type="predicted"/>
<dbReference type="Gene3D" id="3.50.50.60">
    <property type="entry name" value="FAD/NAD(P)-binding domain"/>
    <property type="match status" value="1"/>
</dbReference>
<reference evidence="1 2" key="2">
    <citation type="journal article" date="2016" name="J. Biotechnol.">
        <title>Complete genome sequence of Arthrobacter alpinus ERGS4:06, a yellow pigmented bacterium tolerant to cold and radiations isolated from Sikkim Himalaya.</title>
        <authorList>
            <person name="Kumar R."/>
            <person name="Singh D."/>
            <person name="Swarnkar M.K."/>
            <person name="Singh A.K."/>
            <person name="Kumar S."/>
        </authorList>
    </citation>
    <scope>NUCLEOTIDE SEQUENCE [LARGE SCALE GENOMIC DNA]</scope>
    <source>
        <strain evidence="1 2">ERGS4:06</strain>
    </source>
</reference>
<dbReference type="InterPro" id="IPR036188">
    <property type="entry name" value="FAD/NAD-bd_sf"/>
</dbReference>
<dbReference type="EMBL" id="CP013200">
    <property type="protein sequence ID" value="ALO67167.1"/>
    <property type="molecule type" value="Genomic_DNA"/>
</dbReference>
<sequence>MVGGGMAGLAGLAGELALRENGASVTLVENAHEFGEVGAGLKMAQRLPRHETLGVAEQALYIGVQPNHLVFRDAITGEEWTRQILGAEFEEG</sequence>